<organism evidence="1 2">
    <name type="scientific">Bradyrhizobium erythrophlei</name>
    <dbReference type="NCBI Taxonomy" id="1437360"/>
    <lineage>
        <taxon>Bacteria</taxon>
        <taxon>Pseudomonadati</taxon>
        <taxon>Pseudomonadota</taxon>
        <taxon>Alphaproteobacteria</taxon>
        <taxon>Hyphomicrobiales</taxon>
        <taxon>Nitrobacteraceae</taxon>
        <taxon>Bradyrhizobium</taxon>
    </lineage>
</organism>
<evidence type="ECO:0000313" key="2">
    <source>
        <dbReference type="Proteomes" id="UP000198992"/>
    </source>
</evidence>
<name>A0A1H5G7N7_9BRAD</name>
<dbReference type="InterPro" id="IPR024423">
    <property type="entry name" value="DUF3050"/>
</dbReference>
<dbReference type="Pfam" id="PF11251">
    <property type="entry name" value="DUF3050"/>
    <property type="match status" value="1"/>
</dbReference>
<dbReference type="Proteomes" id="UP000198992">
    <property type="component" value="Unassembled WGS sequence"/>
</dbReference>
<proteinExistence type="predicted"/>
<evidence type="ECO:0000313" key="1">
    <source>
        <dbReference type="EMBL" id="SEE11679.1"/>
    </source>
</evidence>
<dbReference type="InterPro" id="IPR016084">
    <property type="entry name" value="Haem_Oase-like_multi-hlx"/>
</dbReference>
<reference evidence="1 2" key="1">
    <citation type="submission" date="2016-10" db="EMBL/GenBank/DDBJ databases">
        <authorList>
            <person name="de Groot N.N."/>
        </authorList>
    </citation>
    <scope>NUCLEOTIDE SEQUENCE [LARGE SCALE GENOMIC DNA]</scope>
    <source>
        <strain evidence="1 2">MT12</strain>
    </source>
</reference>
<dbReference type="OrthoDB" id="9791270at2"/>
<sequence>MQKQDRYCLSNLRSQLLDHSVYAEVASVEDLRRFMQDHVFAVWDFMSLLKRLQQDLTCTNVPWFPAENAKAARLINDIVIGEETDVDPDGSYVSHLDLYLRAMEDVGASTHQFGTFRSLARAGTSIEAAMVQTEVPPHVRAFVAHTMMLAQSGSTEEVLAAFFYGREDIIPEMFSRLRKILPGARKTDDPLRHFVYYIERHIELDGDSHGPMGRELLDGLVAGSPQKDERALHAACNSIKARIDLWDGTLSILRDMRTKKATSLIQAGGRQMGEARAISGRAH</sequence>
<gene>
    <name evidence="1" type="ORF">SAMN05444164_6967</name>
</gene>
<dbReference type="EMBL" id="FNTH01000001">
    <property type="protein sequence ID" value="SEE11679.1"/>
    <property type="molecule type" value="Genomic_DNA"/>
</dbReference>
<dbReference type="SUPFAM" id="SSF48613">
    <property type="entry name" value="Heme oxygenase-like"/>
    <property type="match status" value="1"/>
</dbReference>
<dbReference type="RefSeq" id="WP_092124261.1">
    <property type="nucleotide sequence ID" value="NZ_FNTH01000001.1"/>
</dbReference>
<dbReference type="AlphaFoldDB" id="A0A1H5G7N7"/>
<accession>A0A1H5G7N7</accession>
<evidence type="ECO:0008006" key="3">
    <source>
        <dbReference type="Google" id="ProtNLM"/>
    </source>
</evidence>
<dbReference type="Gene3D" id="1.20.910.10">
    <property type="entry name" value="Heme oxygenase-like"/>
    <property type="match status" value="1"/>
</dbReference>
<protein>
    <recommendedName>
        <fullName evidence="3">DUF3050 domain-containing protein</fullName>
    </recommendedName>
</protein>